<feature type="signal peptide" evidence="2">
    <location>
        <begin position="1"/>
        <end position="15"/>
    </location>
</feature>
<feature type="chain" id="PRO_5043818452" description="GDSL esterase/lipase" evidence="2">
    <location>
        <begin position="16"/>
        <end position="73"/>
    </location>
</feature>
<comment type="caution">
    <text evidence="3">The sequence shown here is derived from an EMBL/GenBank/DDBJ whole genome shotgun (WGS) entry which is preliminary data.</text>
</comment>
<dbReference type="AlphaFoldDB" id="A0AAU9RSG4"/>
<evidence type="ECO:0000256" key="1">
    <source>
        <dbReference type="ARBA" id="ARBA00022801"/>
    </source>
</evidence>
<gene>
    <name evidence="3" type="ORF">TAV2_LOCUS8497</name>
</gene>
<name>A0AAU9RSG4_THLAR</name>
<evidence type="ECO:0000256" key="2">
    <source>
        <dbReference type="SAM" id="SignalP"/>
    </source>
</evidence>
<dbReference type="PANTHER" id="PTHR45648">
    <property type="entry name" value="GDSL LIPASE/ACYLHYDROLASE FAMILY PROTEIN (AFU_ORTHOLOGUE AFUA_4G14700)"/>
    <property type="match status" value="1"/>
</dbReference>
<dbReference type="GO" id="GO:0016787">
    <property type="term" value="F:hydrolase activity"/>
    <property type="evidence" value="ECO:0007669"/>
    <property type="project" value="UniProtKB-KW"/>
</dbReference>
<protein>
    <recommendedName>
        <fullName evidence="5">GDSL esterase/lipase</fullName>
    </recommendedName>
</protein>
<dbReference type="Proteomes" id="UP000836841">
    <property type="component" value="Unassembled WGS sequence"/>
</dbReference>
<reference evidence="3 4" key="1">
    <citation type="submission" date="2022-03" db="EMBL/GenBank/DDBJ databases">
        <authorList>
            <person name="Nunn A."/>
            <person name="Chopra R."/>
            <person name="Nunn A."/>
            <person name="Contreras Garrido A."/>
        </authorList>
    </citation>
    <scope>NUCLEOTIDE SEQUENCE [LARGE SCALE GENOMIC DNA]</scope>
</reference>
<keyword evidence="2" id="KW-0732">Signal</keyword>
<proteinExistence type="predicted"/>
<evidence type="ECO:0000313" key="3">
    <source>
        <dbReference type="EMBL" id="CAH2050124.1"/>
    </source>
</evidence>
<dbReference type="Gene3D" id="3.40.50.1110">
    <property type="entry name" value="SGNH hydrolase"/>
    <property type="match status" value="1"/>
</dbReference>
<dbReference type="InterPro" id="IPR051058">
    <property type="entry name" value="GDSL_Est/Lipase"/>
</dbReference>
<organism evidence="3 4">
    <name type="scientific">Thlaspi arvense</name>
    <name type="common">Field penny-cress</name>
    <dbReference type="NCBI Taxonomy" id="13288"/>
    <lineage>
        <taxon>Eukaryota</taxon>
        <taxon>Viridiplantae</taxon>
        <taxon>Streptophyta</taxon>
        <taxon>Embryophyta</taxon>
        <taxon>Tracheophyta</taxon>
        <taxon>Spermatophyta</taxon>
        <taxon>Magnoliopsida</taxon>
        <taxon>eudicotyledons</taxon>
        <taxon>Gunneridae</taxon>
        <taxon>Pentapetalae</taxon>
        <taxon>rosids</taxon>
        <taxon>malvids</taxon>
        <taxon>Brassicales</taxon>
        <taxon>Brassicaceae</taxon>
        <taxon>Thlaspideae</taxon>
        <taxon>Thlaspi</taxon>
    </lineage>
</organism>
<sequence>MVTILTVWKLFAVELEELPCNATAKLCKTRNNFVFWDMFHPTQAAFQLTAVILHDGEARFVAPVNFRKLTEDC</sequence>
<evidence type="ECO:0000313" key="4">
    <source>
        <dbReference type="Proteomes" id="UP000836841"/>
    </source>
</evidence>
<keyword evidence="4" id="KW-1185">Reference proteome</keyword>
<dbReference type="InterPro" id="IPR036514">
    <property type="entry name" value="SGNH_hydro_sf"/>
</dbReference>
<accession>A0AAU9RSG4</accession>
<dbReference type="PANTHER" id="PTHR45648:SF180">
    <property type="entry name" value="OS04G0561800 PROTEIN"/>
    <property type="match status" value="1"/>
</dbReference>
<keyword evidence="1" id="KW-0378">Hydrolase</keyword>
<dbReference type="EMBL" id="CAJVSB020000378">
    <property type="protein sequence ID" value="CAH2050124.1"/>
    <property type="molecule type" value="Genomic_DNA"/>
</dbReference>
<evidence type="ECO:0008006" key="5">
    <source>
        <dbReference type="Google" id="ProtNLM"/>
    </source>
</evidence>